<organism evidence="1 2">
    <name type="scientific">Luteimonas salinilitoris</name>
    <dbReference type="NCBI Taxonomy" id="3237697"/>
    <lineage>
        <taxon>Bacteria</taxon>
        <taxon>Pseudomonadati</taxon>
        <taxon>Pseudomonadota</taxon>
        <taxon>Gammaproteobacteria</taxon>
        <taxon>Lysobacterales</taxon>
        <taxon>Lysobacteraceae</taxon>
        <taxon>Luteimonas</taxon>
    </lineage>
</organism>
<evidence type="ECO:0000313" key="1">
    <source>
        <dbReference type="EMBL" id="MEZ0476180.1"/>
    </source>
</evidence>
<keyword evidence="2" id="KW-1185">Reference proteome</keyword>
<dbReference type="RefSeq" id="WP_370563689.1">
    <property type="nucleotide sequence ID" value="NZ_JBFWIB010000004.1"/>
</dbReference>
<gene>
    <name evidence="1" type="ORF">AB6713_16390</name>
</gene>
<accession>A0ABV4HXU1</accession>
<dbReference type="EMBL" id="JBFWIC010000028">
    <property type="protein sequence ID" value="MEZ0476180.1"/>
    <property type="molecule type" value="Genomic_DNA"/>
</dbReference>
<comment type="caution">
    <text evidence="1">The sequence shown here is derived from an EMBL/GenBank/DDBJ whole genome shotgun (WGS) entry which is preliminary data.</text>
</comment>
<protein>
    <submittedName>
        <fullName evidence="1">Uncharacterized protein</fullName>
    </submittedName>
</protein>
<name>A0ABV4HXU1_9GAMM</name>
<evidence type="ECO:0000313" key="2">
    <source>
        <dbReference type="Proteomes" id="UP001566331"/>
    </source>
</evidence>
<proteinExistence type="predicted"/>
<sequence>MKRIRIEINASRRGIRFDVPGTRMFKSGGFDLQYSFDTSTSDRGLLSMGLGLLAPIIDRNVPGEIEIVLPQPMPEADVLAWRRYHMLPSRIHVRTATTQHKPLARSSEPSGNSPIGLLYGGGKDSVAALVLAEQLYPNRPRDLLRMHWSAKSPERHREAFESHVLPTLGKRTSFEYFSVSSTMHAEVIDRADAASIHLARYLCSFIPYIEARHPHFLCHGYDALEFHGSAYRRAHPQVLRYIDSVYRDLGVPTTIRSLCFALPPKLGFGMIAKLRPDLVPAIYMCESLDARWCYKCRKCFTYGILCLAYAVEAEGFDLQRMFNPAGSYMTRIAAQLERTDSSYTPLELADLLAYPAHFQAVSGWGEDVVRGARVLKLPTEATSLLERTFLAIRSHSRLHMDELWIQAAAYEGGTDFARGLRTIGERHDLGLLDLPAVGGTVKGKNVRYLMFDIE</sequence>
<reference evidence="1 2" key="1">
    <citation type="submission" date="2024-07" db="EMBL/GenBank/DDBJ databases">
        <title>Luteimonas salilacus sp. nov., isolated from the shore soil of Salt Lake in Tibet of China.</title>
        <authorList>
            <person name="Zhang X."/>
            <person name="Li A."/>
        </authorList>
    </citation>
    <scope>NUCLEOTIDE SEQUENCE [LARGE SCALE GENOMIC DNA]</scope>
    <source>
        <strain evidence="1 2">B3-2-R+30</strain>
    </source>
</reference>
<dbReference type="Proteomes" id="UP001566331">
    <property type="component" value="Unassembled WGS sequence"/>
</dbReference>